<proteinExistence type="predicted"/>
<dbReference type="InterPro" id="IPR026960">
    <property type="entry name" value="RVT-Znf"/>
</dbReference>
<feature type="region of interest" description="Disordered" evidence="1">
    <location>
        <begin position="98"/>
        <end position="130"/>
    </location>
</feature>
<name>A0A8T1Y9T2_9BRAS</name>
<dbReference type="PANTHER" id="PTHR33116">
    <property type="entry name" value="REVERSE TRANSCRIPTASE ZINC-BINDING DOMAIN-CONTAINING PROTEIN-RELATED-RELATED"/>
    <property type="match status" value="1"/>
</dbReference>
<gene>
    <name evidence="3" type="ORF">ISN45_Aa07g022990</name>
</gene>
<dbReference type="PANTHER" id="PTHR33116:SF80">
    <property type="entry name" value="REVERSE TRANSCRIPTASE ZINC-BINDING DOMAIN-CONTAINING PROTEIN"/>
    <property type="match status" value="1"/>
</dbReference>
<reference evidence="3 4" key="1">
    <citation type="submission" date="2020-12" db="EMBL/GenBank/DDBJ databases">
        <title>Concerted genomic and epigenomic changes stabilize Arabidopsis allopolyploids.</title>
        <authorList>
            <person name="Chen Z."/>
        </authorList>
    </citation>
    <scope>NUCLEOTIDE SEQUENCE [LARGE SCALE GENOMIC DNA]</scope>
    <source>
        <strain evidence="3">Allo738</strain>
        <tissue evidence="3">Leaf</tissue>
    </source>
</reference>
<dbReference type="InterPro" id="IPR000477">
    <property type="entry name" value="RT_dom"/>
</dbReference>
<dbReference type="GO" id="GO:0008270">
    <property type="term" value="F:zinc ion binding"/>
    <property type="evidence" value="ECO:0007669"/>
    <property type="project" value="InterPro"/>
</dbReference>
<evidence type="ECO:0000259" key="2">
    <source>
        <dbReference type="PROSITE" id="PS50878"/>
    </source>
</evidence>
<feature type="region of interest" description="Disordered" evidence="1">
    <location>
        <begin position="399"/>
        <end position="429"/>
    </location>
</feature>
<dbReference type="InterPro" id="IPR001878">
    <property type="entry name" value="Znf_CCHC"/>
</dbReference>
<dbReference type="Pfam" id="PF14111">
    <property type="entry name" value="DUF4283"/>
    <property type="match status" value="1"/>
</dbReference>
<sequence>MVKKKRHKKETLGRNPTGTATSGSSSGSKSAPGSHDSAAECSVNSKPAAAPVATPTSVSPVALQKQDIHVSTSVAETAVIFSNPKGSIPQIETSMVQTPAAAQISDQTAPGQSKSISPLTGIPSSRLEGKSKTCATVSKLSPSAATDSDPNPFTEWKDLLKGSSVRMQKKGEAFTLDSGEPCVTIPNVVIEKNKKAWDSFILGQFYEVSPTRGAVHAIVNGIWSKQRRDIVVSKLEGNSFLFRVPCPIARRRILSQSLWQIDGQTMFVAKWSPGLQPEKPQLSMVPVWLDFTGVPLQFFNRESLEHIAGLVGHPICLHPSTENLTNIEVAKVYTFIDPRKPLPEAVNARFESGLVKRIQVSSPWLPSVCSHCKKVGHTVSRCPAVSPTCTACNSVKHTTENCPRTRKDGKRMKDKAPITSQNPTVPQPNFVKNQVQIGVISKDASKSGISLKDPRPRPVLHSSQEVVSVLPEKVQVQIGNQRSPRTKKSASLDFTRAFPKPMVGHEGLCVDLSASLFGDKDKNCNYVDETSYVSSEVSLSEEDDNPDDVNDRGFNNSVKRRWFRKWLKLNQPIFGGLIETHVCPEKAPSIINKVFPGWSFESNYEYSDLGKIWVVWHPSVRVTVISKSLQLISCIVKLPFLQAEFAVSFTYASTCKNMRKLLWAEIQSLSCSQQISGIPWTVLGDFNQVLNASEHSSVDEFSSNSGMRAFNQCILTAALFDLPFCGASFTWSNKHDIGVVAKKLDRILVNDLWLQKFPNSIAVFGEPGISDHSPSCLFLDSLKPKLKKPFKFQSHLSKNPEFVPLIESCWNSLTFDGSKMLKVSKKLKELKGIIRHFSKENYSGIEQRVSEAYNDLLVCQQHLLASPSQATMVAEKAAFNKWSMLAGAEDSFLRQRSKVQFLAEGDSNTAYFHRTIKTRQSQNHIHFLLDDADNVIDSREGLTAHIVEYFETLLGGPDFSTSSSSEEIAGLVPYRCSPTIAETLSAPFTSVEIQDAFFALPKCKAPGPDGYPAEFFTDLWKIVGKEVSDAISEFFNTGQILKQWNATIISLIPKKLNASRVSEFRPISCCNTVYKVASKMLAKRLKSVLPGIISNTQSAFIPGRLLAENVLLATELVQGYNWKKISRRAMLKVDLKKAFDSVNWDFFLNILHAMSFPPSFINLISECITTTRFSVCINGELCGYFKGTKGLRQGDPLSPYLFVLAVEVFSQMLNRNYQIKRIGYHPMASNPQVSHLAFADDIMIFFDGKESSLRNISGVIDDFAKWSGLEMNKSKTELFTAGLNQVEVDGISSLGFQLGSMPIRYLGLPLLHRKLKIQDYRPLLDKISSRFSSWSSRALSYAGRRQLIASVIFSTVNFWLQALILPKGCLKKIESLCSRFLWNGDISSQPKAKVSWDVVCLPKQEGGLGLRNFHTWNKTLCLKLIWLLHAGGNSLWVLWMKKNRMKTSFMWNSNEKQQTSWTWKALLNLRTLASRFIKAKVGNGRSTSFWFDSWLEVGPLFHIFGNDGPRQTGVPLNATIASVCSATGWNLRPARSMEAENLHFLLTTIPLPIESAGPDLYLWHVDGVDLDSFSAKKTWESLRQRREPQAWTANVWFKGAIPRHAFHMWITHLNRLPTRSRLVKWGMQVQPSCCLCGKYVEERDHLFLRCEVSEELWSLAIKRLGYRPLLFHTWTAFSTWLGAFDNVSSRPLRRLVCQAIIYAIWFERNNRLHSSISSTPHEIFKRVDRQIKDSILARKTHKDIGGLMQNWLTNE</sequence>
<evidence type="ECO:0000313" key="4">
    <source>
        <dbReference type="Proteomes" id="UP000694240"/>
    </source>
</evidence>
<dbReference type="EMBL" id="JAEFBK010000012">
    <property type="protein sequence ID" value="KAG7542308.1"/>
    <property type="molecule type" value="Genomic_DNA"/>
</dbReference>
<accession>A0A8T1Y9T2</accession>
<dbReference type="Pfam" id="PF13966">
    <property type="entry name" value="zf-RVT"/>
    <property type="match status" value="1"/>
</dbReference>
<dbReference type="SMART" id="SM00343">
    <property type="entry name" value="ZnF_C2HC"/>
    <property type="match status" value="2"/>
</dbReference>
<feature type="compositionally biased region" description="Polar residues" evidence="1">
    <location>
        <begin position="104"/>
        <end position="118"/>
    </location>
</feature>
<dbReference type="PROSITE" id="PS50878">
    <property type="entry name" value="RT_POL"/>
    <property type="match status" value="1"/>
</dbReference>
<organism evidence="3 4">
    <name type="scientific">Arabidopsis thaliana x Arabidopsis arenosa</name>
    <dbReference type="NCBI Taxonomy" id="1240361"/>
    <lineage>
        <taxon>Eukaryota</taxon>
        <taxon>Viridiplantae</taxon>
        <taxon>Streptophyta</taxon>
        <taxon>Embryophyta</taxon>
        <taxon>Tracheophyta</taxon>
        <taxon>Spermatophyta</taxon>
        <taxon>Magnoliopsida</taxon>
        <taxon>eudicotyledons</taxon>
        <taxon>Gunneridae</taxon>
        <taxon>Pentapetalae</taxon>
        <taxon>rosids</taxon>
        <taxon>malvids</taxon>
        <taxon>Brassicales</taxon>
        <taxon>Brassicaceae</taxon>
        <taxon>Camelineae</taxon>
        <taxon>Arabidopsis</taxon>
    </lineage>
</organism>
<dbReference type="InterPro" id="IPR025558">
    <property type="entry name" value="DUF4283"/>
</dbReference>
<comment type="caution">
    <text evidence="3">The sequence shown here is derived from an EMBL/GenBank/DDBJ whole genome shotgun (WGS) entry which is preliminary data.</text>
</comment>
<protein>
    <submittedName>
        <fullName evidence="3">Zinc finger CCHC-type superfamily</fullName>
    </submittedName>
</protein>
<feature type="region of interest" description="Disordered" evidence="1">
    <location>
        <begin position="1"/>
        <end position="58"/>
    </location>
</feature>
<keyword evidence="4" id="KW-1185">Reference proteome</keyword>
<feature type="compositionally biased region" description="Low complexity" evidence="1">
    <location>
        <begin position="16"/>
        <end position="34"/>
    </location>
</feature>
<dbReference type="GO" id="GO:0003676">
    <property type="term" value="F:nucleic acid binding"/>
    <property type="evidence" value="ECO:0007669"/>
    <property type="project" value="InterPro"/>
</dbReference>
<evidence type="ECO:0000313" key="3">
    <source>
        <dbReference type="EMBL" id="KAG7542308.1"/>
    </source>
</evidence>
<evidence type="ECO:0000256" key="1">
    <source>
        <dbReference type="SAM" id="MobiDB-lite"/>
    </source>
</evidence>
<dbReference type="Proteomes" id="UP000694240">
    <property type="component" value="Chromosome 12"/>
</dbReference>
<feature type="domain" description="Reverse transcriptase" evidence="2">
    <location>
        <begin position="1033"/>
        <end position="1310"/>
    </location>
</feature>
<feature type="compositionally biased region" description="Low complexity" evidence="1">
    <location>
        <begin position="47"/>
        <end position="58"/>
    </location>
</feature>
<dbReference type="Pfam" id="PF00078">
    <property type="entry name" value="RVT_1"/>
    <property type="match status" value="1"/>
</dbReference>
<dbReference type="CDD" id="cd01650">
    <property type="entry name" value="RT_nLTR_like"/>
    <property type="match status" value="1"/>
</dbReference>